<dbReference type="InterPro" id="IPR025110">
    <property type="entry name" value="AMP-bd_C"/>
</dbReference>
<dbReference type="PANTHER" id="PTHR43767:SF7">
    <property type="entry name" value="MEDIUM_LONG-CHAIN-FATTY-ACID--COA LIGASE FADD8"/>
    <property type="match status" value="1"/>
</dbReference>
<dbReference type="Gene3D" id="3.30.300.30">
    <property type="match status" value="1"/>
</dbReference>
<proteinExistence type="predicted"/>
<dbReference type="PROSITE" id="PS00455">
    <property type="entry name" value="AMP_BINDING"/>
    <property type="match status" value="1"/>
</dbReference>
<dbReference type="Pfam" id="PF13193">
    <property type="entry name" value="AMP-binding_C"/>
    <property type="match status" value="1"/>
</dbReference>
<feature type="domain" description="AMP-binding enzyme C-terminal" evidence="2">
    <location>
        <begin position="422"/>
        <end position="497"/>
    </location>
</feature>
<organism evidence="3 4">
    <name type="scientific">Pseudaquabacterium terrae</name>
    <dbReference type="NCBI Taxonomy" id="2732868"/>
    <lineage>
        <taxon>Bacteria</taxon>
        <taxon>Pseudomonadati</taxon>
        <taxon>Pseudomonadota</taxon>
        <taxon>Betaproteobacteria</taxon>
        <taxon>Burkholderiales</taxon>
        <taxon>Sphaerotilaceae</taxon>
        <taxon>Pseudaquabacterium</taxon>
    </lineage>
</organism>
<dbReference type="Proteomes" id="UP000737171">
    <property type="component" value="Unassembled WGS sequence"/>
</dbReference>
<dbReference type="InterPro" id="IPR042099">
    <property type="entry name" value="ANL_N_sf"/>
</dbReference>
<dbReference type="InterPro" id="IPR000873">
    <property type="entry name" value="AMP-dep_synth/lig_dom"/>
</dbReference>
<dbReference type="InterPro" id="IPR045851">
    <property type="entry name" value="AMP-bd_C_sf"/>
</dbReference>
<keyword evidence="4" id="KW-1185">Reference proteome</keyword>
<dbReference type="InterPro" id="IPR020845">
    <property type="entry name" value="AMP-binding_CS"/>
</dbReference>
<dbReference type="Gene3D" id="3.40.50.12780">
    <property type="entry name" value="N-terminal domain of ligase-like"/>
    <property type="match status" value="1"/>
</dbReference>
<dbReference type="EMBL" id="JABRWJ010000010">
    <property type="protein sequence ID" value="NRF71056.1"/>
    <property type="molecule type" value="Genomic_DNA"/>
</dbReference>
<gene>
    <name evidence="3" type="ORF">HLB44_29040</name>
</gene>
<evidence type="ECO:0000313" key="4">
    <source>
        <dbReference type="Proteomes" id="UP000737171"/>
    </source>
</evidence>
<dbReference type="SUPFAM" id="SSF56801">
    <property type="entry name" value="Acetyl-CoA synthetase-like"/>
    <property type="match status" value="1"/>
</dbReference>
<sequence>MNLARLLLRSAQTAGARPAVLLGITQLHDYAGLAQRAAALAGALRDRLGLQPGERVGLFTHNHPAVLEILFGCWWAGLAVVPVNPKLHPREAHYILAHSGASAAFIGGDIGGGLGDAALPLPELRALIDIDSAGYAALLQAGRIDAPLERAPGDLAWLFYTSGTTGHPKGVMLTHRNLLTMTLCYFSDVDTVRPQDSALYAAPMSHGAGLYCLPHVLAAARHVVPESRGFDPAEILALGRRLRGISMFAAPTMVRRLVEHAAAAGEHGAGLKTIVYGGGPMYLEDIRRALQVLGPRFVQIYGQGESPMTITALARAHFSDTAHPQHLERLASVGVAQSAVEVRIVDGDGHALPPQSTGEVIVRGDSVMAGYWRDAAATAQALREGWLHTGDVGSLDGDGFLTLRDRSKDVIISGGSNIYPREVEEVLLRHPAVAEVSVIGRRDAEWGEVVVAFIVARPGAVLESTALDALCQQHIARFKRPKEYHFVDALPKNHYGKVLKTELRARLAATAPPA</sequence>
<dbReference type="PANTHER" id="PTHR43767">
    <property type="entry name" value="LONG-CHAIN-FATTY-ACID--COA LIGASE"/>
    <property type="match status" value="1"/>
</dbReference>
<protein>
    <submittedName>
        <fullName evidence="3">AMP-binding protein</fullName>
    </submittedName>
</protein>
<dbReference type="InterPro" id="IPR050237">
    <property type="entry name" value="ATP-dep_AMP-bd_enzyme"/>
</dbReference>
<dbReference type="RefSeq" id="WP_173131466.1">
    <property type="nucleotide sequence ID" value="NZ_JABRWJ010000010.1"/>
</dbReference>
<evidence type="ECO:0000259" key="2">
    <source>
        <dbReference type="Pfam" id="PF13193"/>
    </source>
</evidence>
<accession>A0ABX2EQX2</accession>
<name>A0ABX2EQX2_9BURK</name>
<dbReference type="Pfam" id="PF00501">
    <property type="entry name" value="AMP-binding"/>
    <property type="match status" value="1"/>
</dbReference>
<evidence type="ECO:0000313" key="3">
    <source>
        <dbReference type="EMBL" id="NRF71056.1"/>
    </source>
</evidence>
<comment type="caution">
    <text evidence="3">The sequence shown here is derived from an EMBL/GenBank/DDBJ whole genome shotgun (WGS) entry which is preliminary data.</text>
</comment>
<feature type="domain" description="AMP-dependent synthetase/ligase" evidence="1">
    <location>
        <begin position="9"/>
        <end position="372"/>
    </location>
</feature>
<evidence type="ECO:0000259" key="1">
    <source>
        <dbReference type="Pfam" id="PF00501"/>
    </source>
</evidence>
<reference evidence="3 4" key="1">
    <citation type="submission" date="2020-05" db="EMBL/GenBank/DDBJ databases">
        <title>Aquincola sp. isolate from soil.</title>
        <authorList>
            <person name="Han J."/>
            <person name="Kim D.-U."/>
        </authorList>
    </citation>
    <scope>NUCLEOTIDE SEQUENCE [LARGE SCALE GENOMIC DNA]</scope>
    <source>
        <strain evidence="3 4">S2</strain>
    </source>
</reference>